<evidence type="ECO:0000256" key="1">
    <source>
        <dbReference type="SAM" id="MobiDB-lite"/>
    </source>
</evidence>
<name>A0AA88B539_9BRAD</name>
<gene>
    <name evidence="2" type="ORF">GCM10010987_10790</name>
</gene>
<organism evidence="2 3">
    <name type="scientific">Bradyrhizobium guangdongense</name>
    <dbReference type="NCBI Taxonomy" id="1325090"/>
    <lineage>
        <taxon>Bacteria</taxon>
        <taxon>Pseudomonadati</taxon>
        <taxon>Pseudomonadota</taxon>
        <taxon>Alphaproteobacteria</taxon>
        <taxon>Hyphomicrobiales</taxon>
        <taxon>Nitrobacteraceae</taxon>
        <taxon>Bradyrhizobium</taxon>
    </lineage>
</organism>
<protein>
    <submittedName>
        <fullName evidence="2">Uncharacterized protein</fullName>
    </submittedName>
</protein>
<feature type="region of interest" description="Disordered" evidence="1">
    <location>
        <begin position="1"/>
        <end position="26"/>
    </location>
</feature>
<evidence type="ECO:0000313" key="2">
    <source>
        <dbReference type="EMBL" id="GGI20725.1"/>
    </source>
</evidence>
<accession>A0AA88B539</accession>
<sequence length="61" mass="6675">MRPQGGRFPTDSYQRAPSLSAPARDPPFKIDLLELDSVRIRETEYDLVITGKGTLPAGTGD</sequence>
<dbReference type="AlphaFoldDB" id="A0AA88B539"/>
<reference evidence="2" key="2">
    <citation type="submission" date="2022-12" db="EMBL/GenBank/DDBJ databases">
        <authorList>
            <person name="Sun Q."/>
            <person name="Zhou Y."/>
        </authorList>
    </citation>
    <scope>NUCLEOTIDE SEQUENCE</scope>
    <source>
        <strain evidence="2">CGMCC 1.15034</strain>
    </source>
</reference>
<evidence type="ECO:0000313" key="3">
    <source>
        <dbReference type="Proteomes" id="UP000625079"/>
    </source>
</evidence>
<dbReference type="Proteomes" id="UP000625079">
    <property type="component" value="Unassembled WGS sequence"/>
</dbReference>
<reference evidence="2" key="1">
    <citation type="journal article" date="2014" name="Int. J. Syst. Evol. Microbiol.">
        <title>Complete genome sequence of Corynebacterium casei LMG S-19264T (=DSM 44701T), isolated from a smear-ripened cheese.</title>
        <authorList>
            <consortium name="US DOE Joint Genome Institute (JGI-PGF)"/>
            <person name="Walter F."/>
            <person name="Albersmeier A."/>
            <person name="Kalinowski J."/>
            <person name="Ruckert C."/>
        </authorList>
    </citation>
    <scope>NUCLEOTIDE SEQUENCE</scope>
    <source>
        <strain evidence="2">CGMCC 1.15034</strain>
    </source>
</reference>
<dbReference type="EMBL" id="BMHC01000001">
    <property type="protein sequence ID" value="GGI20725.1"/>
    <property type="molecule type" value="Genomic_DNA"/>
</dbReference>
<proteinExistence type="predicted"/>
<comment type="caution">
    <text evidence="2">The sequence shown here is derived from an EMBL/GenBank/DDBJ whole genome shotgun (WGS) entry which is preliminary data.</text>
</comment>